<dbReference type="EMBL" id="JBAMIC010004070">
    <property type="protein sequence ID" value="KAK7087760.1"/>
    <property type="molecule type" value="Genomic_DNA"/>
</dbReference>
<dbReference type="AlphaFoldDB" id="A0AAN9AJ28"/>
<evidence type="ECO:0000256" key="1">
    <source>
        <dbReference type="SAM" id="SignalP"/>
    </source>
</evidence>
<dbReference type="GO" id="GO:0071949">
    <property type="term" value="F:FAD binding"/>
    <property type="evidence" value="ECO:0007669"/>
    <property type="project" value="InterPro"/>
</dbReference>
<evidence type="ECO:0000313" key="4">
    <source>
        <dbReference type="Proteomes" id="UP001374579"/>
    </source>
</evidence>
<dbReference type="Gene3D" id="3.30.43.10">
    <property type="entry name" value="Uridine Diphospho-n-acetylenolpyruvylglucosamine Reductase, domain 2"/>
    <property type="match status" value="1"/>
</dbReference>
<dbReference type="PROSITE" id="PS51387">
    <property type="entry name" value="FAD_PCMH"/>
    <property type="match status" value="1"/>
</dbReference>
<proteinExistence type="predicted"/>
<comment type="caution">
    <text evidence="3">The sequence shown here is derived from an EMBL/GenBank/DDBJ whole genome shotgun (WGS) entry which is preliminary data.</text>
</comment>
<gene>
    <name evidence="3" type="ORF">V1264_021769</name>
</gene>
<dbReference type="PANTHER" id="PTHR43762">
    <property type="entry name" value="L-GULONOLACTONE OXIDASE"/>
    <property type="match status" value="1"/>
</dbReference>
<dbReference type="InterPro" id="IPR016169">
    <property type="entry name" value="FAD-bd_PCMH_sub2"/>
</dbReference>
<dbReference type="InterPro" id="IPR006094">
    <property type="entry name" value="Oxid_FAD_bind_N"/>
</dbReference>
<dbReference type="InterPro" id="IPR016167">
    <property type="entry name" value="FAD-bd_PCMH_sub1"/>
</dbReference>
<dbReference type="Pfam" id="PF01565">
    <property type="entry name" value="FAD_binding_4"/>
    <property type="match status" value="1"/>
</dbReference>
<dbReference type="InterPro" id="IPR010031">
    <property type="entry name" value="FAD_lactone_oxidase-like"/>
</dbReference>
<accession>A0AAN9AJ28</accession>
<feature type="chain" id="PRO_5044710985" description="FAD-binding PCMH-type domain-containing protein" evidence="1">
    <location>
        <begin position="27"/>
        <end position="604"/>
    </location>
</feature>
<dbReference type="Gene3D" id="3.30.465.10">
    <property type="match status" value="1"/>
</dbReference>
<dbReference type="GO" id="GO:0016899">
    <property type="term" value="F:oxidoreductase activity, acting on the CH-OH group of donors, oxygen as acceptor"/>
    <property type="evidence" value="ECO:0007669"/>
    <property type="project" value="InterPro"/>
</dbReference>
<dbReference type="Proteomes" id="UP001374579">
    <property type="component" value="Unassembled WGS sequence"/>
</dbReference>
<name>A0AAN9AJ28_9CAEN</name>
<dbReference type="InterPro" id="IPR036318">
    <property type="entry name" value="FAD-bd_PCMH-like_sf"/>
</dbReference>
<evidence type="ECO:0000259" key="2">
    <source>
        <dbReference type="PROSITE" id="PS51387"/>
    </source>
</evidence>
<dbReference type="PANTHER" id="PTHR43762:SF1">
    <property type="entry name" value="D-ARABINONO-1,4-LACTONE OXIDASE"/>
    <property type="match status" value="1"/>
</dbReference>
<dbReference type="EMBL" id="JBAMIC010004070">
    <property type="protein sequence ID" value="KAK7087761.1"/>
    <property type="molecule type" value="Genomic_DNA"/>
</dbReference>
<dbReference type="InterPro" id="IPR016166">
    <property type="entry name" value="FAD-bd_PCMH"/>
</dbReference>
<keyword evidence="1" id="KW-0732">Signal</keyword>
<feature type="domain" description="FAD-binding PCMH-type" evidence="2">
    <location>
        <begin position="119"/>
        <end position="300"/>
    </location>
</feature>
<reference evidence="3 4" key="1">
    <citation type="submission" date="2024-02" db="EMBL/GenBank/DDBJ databases">
        <title>Chromosome-scale genome assembly of the rough periwinkle Littorina saxatilis.</title>
        <authorList>
            <person name="De Jode A."/>
            <person name="Faria R."/>
            <person name="Formenti G."/>
            <person name="Sims Y."/>
            <person name="Smith T.P."/>
            <person name="Tracey A."/>
            <person name="Wood J.M.D."/>
            <person name="Zagrodzka Z.B."/>
            <person name="Johannesson K."/>
            <person name="Butlin R.K."/>
            <person name="Leder E.H."/>
        </authorList>
    </citation>
    <scope>NUCLEOTIDE SEQUENCE [LARGE SCALE GENOMIC DNA]</scope>
    <source>
        <strain evidence="3">Snail1</strain>
        <tissue evidence="3">Muscle</tissue>
    </source>
</reference>
<protein>
    <recommendedName>
        <fullName evidence="2">FAD-binding PCMH-type domain-containing protein</fullName>
    </recommendedName>
</protein>
<evidence type="ECO:0000313" key="3">
    <source>
        <dbReference type="EMBL" id="KAK7087760.1"/>
    </source>
</evidence>
<feature type="signal peptide" evidence="1">
    <location>
        <begin position="1"/>
        <end position="26"/>
    </location>
</feature>
<keyword evidence="4" id="KW-1185">Reference proteome</keyword>
<sequence length="604" mass="68195">MAMQMYVTIATCCLLGLMTSFPSVQGRAVGSAADELEGLEDTVVPLGEEPLPSLHRMRRSPSALTEIMTRLSRNTRQVPEHVRSQEVYKRMRTLLLLLRMLLGSAAKVDILQFVNWDRTIEIDQLFYTAPTTIWEVQHILRVASMLGMRVRATGVGHSRSPLYVDEGNIMMDVRNLQRHDGPRMELHQPTPERDFTTVTAMTGVIERELNIFLTKNSVTMLAQPVNDVETFGGMVAAATHGSTWSAKTYSGYVVEMRLMDSAGRLRRFTNESHPEIMKAAKCNLGMFGIMYDITIKVFPTFKAKVKNEFVTVGDLIYNTTRLKETVESNFLTEISWFPVNSLTDQETQAYERDDVIPATWDVKQDLLWLRTINEATEDEVAGLEMAPPGYLPTNGSLSGGKATGLTRGRGAIKVAQELPTVSYHYLVNAFPVILPPRWGTETSAAFMLNIDDQFKRPAEALQFMIETAEQQIKANNSSPLNALLPRFFHNDDCLLCPGNNDITMTNDSHRTLVIDFLAPPAQAGFYPAARSFVEHFRSQKVRPHWAKRHDNIPGIIDIIHQVYGDLIPEFSRMRKLAHVDPCDMFMNAYLLQIFGRNTDWSCPR</sequence>
<organism evidence="3 4">
    <name type="scientific">Littorina saxatilis</name>
    <dbReference type="NCBI Taxonomy" id="31220"/>
    <lineage>
        <taxon>Eukaryota</taxon>
        <taxon>Metazoa</taxon>
        <taxon>Spiralia</taxon>
        <taxon>Lophotrochozoa</taxon>
        <taxon>Mollusca</taxon>
        <taxon>Gastropoda</taxon>
        <taxon>Caenogastropoda</taxon>
        <taxon>Littorinimorpha</taxon>
        <taxon>Littorinoidea</taxon>
        <taxon>Littorinidae</taxon>
        <taxon>Littorina</taxon>
    </lineage>
</organism>
<dbReference type="SUPFAM" id="SSF56176">
    <property type="entry name" value="FAD-binding/transporter-associated domain-like"/>
    <property type="match status" value="1"/>
</dbReference>